<dbReference type="KEGG" id="mmab:HQ865_15315"/>
<feature type="signal peptide" evidence="2">
    <location>
        <begin position="1"/>
        <end position="20"/>
    </location>
</feature>
<keyword evidence="2" id="KW-0732">Signal</keyword>
<protein>
    <submittedName>
        <fullName evidence="3">Uncharacterized protein</fullName>
    </submittedName>
</protein>
<dbReference type="AlphaFoldDB" id="A0A7D4QAT5"/>
<organism evidence="3 4">
    <name type="scientific">Mucilaginibacter mali</name>
    <dbReference type="NCBI Taxonomy" id="2740462"/>
    <lineage>
        <taxon>Bacteria</taxon>
        <taxon>Pseudomonadati</taxon>
        <taxon>Bacteroidota</taxon>
        <taxon>Sphingobacteriia</taxon>
        <taxon>Sphingobacteriales</taxon>
        <taxon>Sphingobacteriaceae</taxon>
        <taxon>Mucilaginibacter</taxon>
    </lineage>
</organism>
<evidence type="ECO:0000313" key="3">
    <source>
        <dbReference type="EMBL" id="QKJ31065.1"/>
    </source>
</evidence>
<keyword evidence="4" id="KW-1185">Reference proteome</keyword>
<sequence length="340" mass="37343">MKLFFAALLAGFILITNSYAQDGSFNNLSAESFTKGAGVNDYYGWGKTVNNLIDPRPNSSSGGAFIINAHQGLTFSAHSVYGGIRFYNQSYPGGPLDPNNGATMVMSITGNNVGVGTTTPYGKLHVYQNTVDQPGLVIQGNCINVDANQHYIAMTLDGDYGNASGNYSQIRSYSNLYGGWGSQLAFFTTQSGVANTINERMRIDANGNVGIGTTNAQGYKLAVNGNVIAEEIKVKLHTNWPDYVFKPVYKLPPLSEVKQYIDKNQHLPEIPTAAEMTQNGIDLGDMNTKLLKKVEELTLYMIEKDKEITELKQQEAINKLQQKQIDELQKQVKAMLKTKQ</sequence>
<evidence type="ECO:0000256" key="2">
    <source>
        <dbReference type="SAM" id="SignalP"/>
    </source>
</evidence>
<keyword evidence="1" id="KW-0175">Coiled coil</keyword>
<name>A0A7D4QAT5_9SPHI</name>
<dbReference type="EMBL" id="CP054139">
    <property type="protein sequence ID" value="QKJ31065.1"/>
    <property type="molecule type" value="Genomic_DNA"/>
</dbReference>
<dbReference type="RefSeq" id="WP_173415732.1">
    <property type="nucleotide sequence ID" value="NZ_CP054139.1"/>
</dbReference>
<proteinExistence type="predicted"/>
<accession>A0A7D4QAT5</accession>
<feature type="coiled-coil region" evidence="1">
    <location>
        <begin position="311"/>
        <end position="338"/>
    </location>
</feature>
<reference evidence="3 4" key="1">
    <citation type="submission" date="2020-05" db="EMBL/GenBank/DDBJ databases">
        <title>Mucilaginibacter mali sp. nov.</title>
        <authorList>
            <person name="Kim H.S."/>
            <person name="Lee K.C."/>
            <person name="Suh M.K."/>
            <person name="Kim J.-S."/>
            <person name="Han K.-I."/>
            <person name="Eom M.K."/>
            <person name="Shin Y.K."/>
            <person name="Lee J.-S."/>
        </authorList>
    </citation>
    <scope>NUCLEOTIDE SEQUENCE [LARGE SCALE GENOMIC DNA]</scope>
    <source>
        <strain evidence="3 4">G2-14</strain>
    </source>
</reference>
<evidence type="ECO:0000256" key="1">
    <source>
        <dbReference type="SAM" id="Coils"/>
    </source>
</evidence>
<dbReference type="Proteomes" id="UP000505355">
    <property type="component" value="Chromosome"/>
</dbReference>
<gene>
    <name evidence="3" type="ORF">HQ865_15315</name>
</gene>
<feature type="chain" id="PRO_5028985750" evidence="2">
    <location>
        <begin position="21"/>
        <end position="340"/>
    </location>
</feature>
<evidence type="ECO:0000313" key="4">
    <source>
        <dbReference type="Proteomes" id="UP000505355"/>
    </source>
</evidence>